<proteinExistence type="predicted"/>
<evidence type="ECO:0000313" key="3">
    <source>
        <dbReference type="Proteomes" id="UP000011704"/>
    </source>
</evidence>
<name>M1Z339_NITG3</name>
<dbReference type="HOGENOM" id="CLU_2423934_0_0_0"/>
<dbReference type="STRING" id="1266370.NITGR_90059"/>
<dbReference type="AlphaFoldDB" id="M1Z339"/>
<comment type="caution">
    <text evidence="2">The sequence shown here is derived from an EMBL/GenBank/DDBJ whole genome shotgun (WGS) entry which is preliminary data.</text>
</comment>
<reference evidence="2 3" key="1">
    <citation type="journal article" date="2013" name="Front. Microbiol.">
        <title>The genome of Nitrospina gracilis illuminates the metabolism and evolution of the major marine nitrite oxidizer.</title>
        <authorList>
            <person name="Luecker S."/>
            <person name="Nowka B."/>
            <person name="Rattei T."/>
            <person name="Spieck E."/>
            <person name="and Daims H."/>
        </authorList>
    </citation>
    <scope>NUCLEOTIDE SEQUENCE [LARGE SCALE GENOMIC DNA]</scope>
    <source>
        <strain evidence="2 3">3/211</strain>
    </source>
</reference>
<evidence type="ECO:0000313" key="2">
    <source>
        <dbReference type="EMBL" id="CCQ91920.1"/>
    </source>
</evidence>
<dbReference type="RefSeq" id="WP_005011266.1">
    <property type="nucleotide sequence ID" value="NZ_HG422173.1"/>
</dbReference>
<keyword evidence="1" id="KW-0812">Transmembrane</keyword>
<evidence type="ECO:0000256" key="1">
    <source>
        <dbReference type="SAM" id="Phobius"/>
    </source>
</evidence>
<keyword evidence="3" id="KW-1185">Reference proteome</keyword>
<sequence length="91" mass="9801">MKLNKAAVATILFLGIFGGMTFMMIWSGSKYQCEVCISYNGYDICQQVEGMDYETTVQTGISTACAGAASGRTESMECGMTPPTKVTCKEL</sequence>
<gene>
    <name evidence="2" type="ORF">NITGR_90059</name>
</gene>
<keyword evidence="1" id="KW-1133">Transmembrane helix</keyword>
<organism evidence="2 3">
    <name type="scientific">Nitrospina gracilis (strain 3/211)</name>
    <dbReference type="NCBI Taxonomy" id="1266370"/>
    <lineage>
        <taxon>Bacteria</taxon>
        <taxon>Pseudomonadati</taxon>
        <taxon>Nitrospinota/Tectimicrobiota group</taxon>
        <taxon>Nitrospinota</taxon>
        <taxon>Nitrospinia</taxon>
        <taxon>Nitrospinales</taxon>
        <taxon>Nitrospinaceae</taxon>
        <taxon>Nitrospina</taxon>
    </lineage>
</organism>
<feature type="transmembrane region" description="Helical" evidence="1">
    <location>
        <begin position="7"/>
        <end position="26"/>
    </location>
</feature>
<dbReference type="Proteomes" id="UP000011704">
    <property type="component" value="Unassembled WGS sequence"/>
</dbReference>
<dbReference type="EMBL" id="CAQJ01000099">
    <property type="protein sequence ID" value="CCQ91920.1"/>
    <property type="molecule type" value="Genomic_DNA"/>
</dbReference>
<accession>M1Z339</accession>
<keyword evidence="1" id="KW-0472">Membrane</keyword>
<protein>
    <submittedName>
        <fullName evidence="2">Uncharacterized protein</fullName>
    </submittedName>
</protein>
<dbReference type="InParanoid" id="M1Z339"/>